<dbReference type="Gene3D" id="3.40.50.720">
    <property type="entry name" value="NAD(P)-binding Rossmann-like Domain"/>
    <property type="match status" value="1"/>
</dbReference>
<dbReference type="GO" id="GO:0016491">
    <property type="term" value="F:oxidoreductase activity"/>
    <property type="evidence" value="ECO:0007669"/>
    <property type="project" value="UniProtKB-KW"/>
</dbReference>
<accession>A0A382R7K8</accession>
<evidence type="ECO:0000259" key="2">
    <source>
        <dbReference type="Pfam" id="PF01408"/>
    </source>
</evidence>
<dbReference type="InterPro" id="IPR050463">
    <property type="entry name" value="Gfo/Idh/MocA_oxidrdct_glycsds"/>
</dbReference>
<evidence type="ECO:0000313" key="3">
    <source>
        <dbReference type="EMBL" id="SVC93723.1"/>
    </source>
</evidence>
<proteinExistence type="predicted"/>
<dbReference type="PANTHER" id="PTHR43818:SF11">
    <property type="entry name" value="BCDNA.GH03377"/>
    <property type="match status" value="1"/>
</dbReference>
<protein>
    <recommendedName>
        <fullName evidence="2">Gfo/Idh/MocA-like oxidoreductase N-terminal domain-containing protein</fullName>
    </recommendedName>
</protein>
<dbReference type="EMBL" id="UINC01119701">
    <property type="protein sequence ID" value="SVC93723.1"/>
    <property type="molecule type" value="Genomic_DNA"/>
</dbReference>
<feature type="domain" description="Gfo/Idh/MocA-like oxidoreductase N-terminal" evidence="2">
    <location>
        <begin position="2"/>
        <end position="71"/>
    </location>
</feature>
<dbReference type="Pfam" id="PF01408">
    <property type="entry name" value="GFO_IDH_MocA"/>
    <property type="match status" value="1"/>
</dbReference>
<organism evidence="3">
    <name type="scientific">marine metagenome</name>
    <dbReference type="NCBI Taxonomy" id="408172"/>
    <lineage>
        <taxon>unclassified sequences</taxon>
        <taxon>metagenomes</taxon>
        <taxon>ecological metagenomes</taxon>
    </lineage>
</organism>
<feature type="non-terminal residue" evidence="3">
    <location>
        <position position="1"/>
    </location>
</feature>
<sequence>VYGDYRELLDRGDIDIIDVTVPNVLHHEVAAAAFDAGKHVLLEKPMALELSHCDELISRAAEKGLLLAVGHELRLSSLWGKARALIDEG</sequence>
<feature type="non-terminal residue" evidence="3">
    <location>
        <position position="89"/>
    </location>
</feature>
<dbReference type="InterPro" id="IPR000683">
    <property type="entry name" value="Gfo/Idh/MocA-like_OxRdtase_N"/>
</dbReference>
<evidence type="ECO:0000256" key="1">
    <source>
        <dbReference type="ARBA" id="ARBA00023002"/>
    </source>
</evidence>
<name>A0A382R7K8_9ZZZZ</name>
<keyword evidence="1" id="KW-0560">Oxidoreductase</keyword>
<dbReference type="InterPro" id="IPR036291">
    <property type="entry name" value="NAD(P)-bd_dom_sf"/>
</dbReference>
<dbReference type="SUPFAM" id="SSF51735">
    <property type="entry name" value="NAD(P)-binding Rossmann-fold domains"/>
    <property type="match status" value="1"/>
</dbReference>
<gene>
    <name evidence="3" type="ORF">METZ01_LOCUS346577</name>
</gene>
<dbReference type="PANTHER" id="PTHR43818">
    <property type="entry name" value="BCDNA.GH03377"/>
    <property type="match status" value="1"/>
</dbReference>
<dbReference type="GO" id="GO:0000166">
    <property type="term" value="F:nucleotide binding"/>
    <property type="evidence" value="ECO:0007669"/>
    <property type="project" value="InterPro"/>
</dbReference>
<dbReference type="AlphaFoldDB" id="A0A382R7K8"/>
<dbReference type="Gene3D" id="3.30.360.10">
    <property type="entry name" value="Dihydrodipicolinate Reductase, domain 2"/>
    <property type="match status" value="1"/>
</dbReference>
<reference evidence="3" key="1">
    <citation type="submission" date="2018-05" db="EMBL/GenBank/DDBJ databases">
        <authorList>
            <person name="Lanie J.A."/>
            <person name="Ng W.-L."/>
            <person name="Kazmierczak K.M."/>
            <person name="Andrzejewski T.M."/>
            <person name="Davidsen T.M."/>
            <person name="Wayne K.J."/>
            <person name="Tettelin H."/>
            <person name="Glass J.I."/>
            <person name="Rusch D."/>
            <person name="Podicherti R."/>
            <person name="Tsui H.-C.T."/>
            <person name="Winkler M.E."/>
        </authorList>
    </citation>
    <scope>NUCLEOTIDE SEQUENCE</scope>
</reference>